<dbReference type="PANTHER" id="PTHR30069:SF29">
    <property type="entry name" value="HEMOGLOBIN AND HEMOGLOBIN-HAPTOGLOBIN-BINDING PROTEIN 1-RELATED"/>
    <property type="match status" value="1"/>
</dbReference>
<dbReference type="Proteomes" id="UP001549749">
    <property type="component" value="Unassembled WGS sequence"/>
</dbReference>
<protein>
    <submittedName>
        <fullName evidence="11">TonB-dependent receptor plug domain-containing protein</fullName>
    </submittedName>
</protein>
<sequence length="683" mass="76486">MSIKYLSSCLLFTLATATLYAQEDTTHQLKEVEVKSYLTPQSMQRVPTAVSVLLPAQLQLQQGNTLLPALNTVPGIRMEERSPGSYRLSIRGSLLRSPFGIRNIKVYLDEMPLTDAGGNTYLNLIDAAAIRQVEILKGPDGSLFGPNSGGVIRFQLTPSTTDTDRLRVQLQGGSYGLFHTSAAYQHQGKNYQFQLFQGYQRSDGYRQNTALRHSYTQTVQQWQYRPGYQLKLLAFYTDLAYRTPGGLTLAQSQANPKAARPATNTLPGAVEQQAGIKNRTLQGAIVHEAQFSDRLKHVITLFSGNTHFENPFITNYEARDENTTGLRTYLQLTDNQSAAALHWQWLAGVEAQRTSTDIINYGNRAGKRDTVQAADRLLTHQHFFFTRFSADIHQRWQLQGAISLNYYRYSFDQHGQMKVAFSPQLMPHLAMSYLFNPALTGRITVSRGYSPPATAEVRPSDNIINTSLQPETGWNLETGLRITPAAQRYSIDLSVFHYRMQNAIVRMLRDNGNEFFLNAGGTKQTGIELQGMVWLQQPKAHGFMRGIQLTPNYTYSHFRFGKYITGGKDFSGNRLTGVPQHIIATGLLLQMAGNISFYASHNYTGDIPLNDASTEYAPGYHLVQCKASWLIPTGKKYKITLQAGINNILNENYSLGNDLNAMGNRYYNPAPGRNYYGGVLFAL</sequence>
<evidence type="ECO:0000256" key="3">
    <source>
        <dbReference type="ARBA" id="ARBA00022452"/>
    </source>
</evidence>
<name>A0ABV2T1P1_9BACT</name>
<keyword evidence="6 8" id="KW-0472">Membrane</keyword>
<dbReference type="RefSeq" id="WP_354659583.1">
    <property type="nucleotide sequence ID" value="NZ_JBEXAC010000001.1"/>
</dbReference>
<evidence type="ECO:0000256" key="1">
    <source>
        <dbReference type="ARBA" id="ARBA00004571"/>
    </source>
</evidence>
<organism evidence="11 12">
    <name type="scientific">Chitinophaga defluvii</name>
    <dbReference type="NCBI Taxonomy" id="3163343"/>
    <lineage>
        <taxon>Bacteria</taxon>
        <taxon>Pseudomonadati</taxon>
        <taxon>Bacteroidota</taxon>
        <taxon>Chitinophagia</taxon>
        <taxon>Chitinophagales</taxon>
        <taxon>Chitinophagaceae</taxon>
        <taxon>Chitinophaga</taxon>
    </lineage>
</organism>
<dbReference type="EMBL" id="JBEXAC010000001">
    <property type="protein sequence ID" value="MET6996942.1"/>
    <property type="molecule type" value="Genomic_DNA"/>
</dbReference>
<dbReference type="InterPro" id="IPR012910">
    <property type="entry name" value="Plug_dom"/>
</dbReference>
<accession>A0ABV2T1P1</accession>
<reference evidence="11 12" key="1">
    <citation type="submission" date="2024-06" db="EMBL/GenBank/DDBJ databases">
        <title>Chitinophaga defluvii sp. nov., isolated from municipal sewage.</title>
        <authorList>
            <person name="Zhang L."/>
        </authorList>
    </citation>
    <scope>NUCLEOTIDE SEQUENCE [LARGE SCALE GENOMIC DNA]</scope>
    <source>
        <strain evidence="11 12">H8</strain>
    </source>
</reference>
<feature type="signal peptide" evidence="9">
    <location>
        <begin position="1"/>
        <end position="21"/>
    </location>
</feature>
<evidence type="ECO:0000256" key="8">
    <source>
        <dbReference type="PROSITE-ProRule" id="PRU01360"/>
    </source>
</evidence>
<evidence type="ECO:0000256" key="5">
    <source>
        <dbReference type="ARBA" id="ARBA00022729"/>
    </source>
</evidence>
<gene>
    <name evidence="11" type="ORF">ABR189_06165</name>
</gene>
<dbReference type="InterPro" id="IPR037066">
    <property type="entry name" value="Plug_dom_sf"/>
</dbReference>
<feature type="chain" id="PRO_5046396654" evidence="9">
    <location>
        <begin position="22"/>
        <end position="683"/>
    </location>
</feature>
<evidence type="ECO:0000313" key="11">
    <source>
        <dbReference type="EMBL" id="MET6996942.1"/>
    </source>
</evidence>
<keyword evidence="2 8" id="KW-0813">Transport</keyword>
<dbReference type="InterPro" id="IPR036942">
    <property type="entry name" value="Beta-barrel_TonB_sf"/>
</dbReference>
<dbReference type="InterPro" id="IPR039426">
    <property type="entry name" value="TonB-dep_rcpt-like"/>
</dbReference>
<evidence type="ECO:0000259" key="10">
    <source>
        <dbReference type="Pfam" id="PF07715"/>
    </source>
</evidence>
<comment type="similarity">
    <text evidence="8">Belongs to the TonB-dependent receptor family.</text>
</comment>
<keyword evidence="7 8" id="KW-0998">Cell outer membrane</keyword>
<dbReference type="PANTHER" id="PTHR30069">
    <property type="entry name" value="TONB-DEPENDENT OUTER MEMBRANE RECEPTOR"/>
    <property type="match status" value="1"/>
</dbReference>
<evidence type="ECO:0000313" key="12">
    <source>
        <dbReference type="Proteomes" id="UP001549749"/>
    </source>
</evidence>
<keyword evidence="3 8" id="KW-1134">Transmembrane beta strand</keyword>
<keyword evidence="5 9" id="KW-0732">Signal</keyword>
<dbReference type="SUPFAM" id="SSF56935">
    <property type="entry name" value="Porins"/>
    <property type="match status" value="1"/>
</dbReference>
<comment type="subcellular location">
    <subcellularLocation>
        <location evidence="1 8">Cell outer membrane</location>
        <topology evidence="1 8">Multi-pass membrane protein</topology>
    </subcellularLocation>
</comment>
<keyword evidence="12" id="KW-1185">Reference proteome</keyword>
<evidence type="ECO:0000256" key="4">
    <source>
        <dbReference type="ARBA" id="ARBA00022692"/>
    </source>
</evidence>
<feature type="domain" description="TonB-dependent receptor plug" evidence="10">
    <location>
        <begin position="44"/>
        <end position="150"/>
    </location>
</feature>
<keyword evidence="11" id="KW-0675">Receptor</keyword>
<dbReference type="Gene3D" id="2.40.170.20">
    <property type="entry name" value="TonB-dependent receptor, beta-barrel domain"/>
    <property type="match status" value="1"/>
</dbReference>
<evidence type="ECO:0000256" key="7">
    <source>
        <dbReference type="ARBA" id="ARBA00023237"/>
    </source>
</evidence>
<dbReference type="PROSITE" id="PS52016">
    <property type="entry name" value="TONB_DEPENDENT_REC_3"/>
    <property type="match status" value="1"/>
</dbReference>
<evidence type="ECO:0000256" key="6">
    <source>
        <dbReference type="ARBA" id="ARBA00023136"/>
    </source>
</evidence>
<dbReference type="Pfam" id="PF07715">
    <property type="entry name" value="Plug"/>
    <property type="match status" value="1"/>
</dbReference>
<evidence type="ECO:0000256" key="2">
    <source>
        <dbReference type="ARBA" id="ARBA00022448"/>
    </source>
</evidence>
<keyword evidence="4 8" id="KW-0812">Transmembrane</keyword>
<evidence type="ECO:0000256" key="9">
    <source>
        <dbReference type="SAM" id="SignalP"/>
    </source>
</evidence>
<comment type="caution">
    <text evidence="11">The sequence shown here is derived from an EMBL/GenBank/DDBJ whole genome shotgun (WGS) entry which is preliminary data.</text>
</comment>
<proteinExistence type="inferred from homology"/>
<dbReference type="Gene3D" id="2.170.130.10">
    <property type="entry name" value="TonB-dependent receptor, plug domain"/>
    <property type="match status" value="1"/>
</dbReference>